<reference evidence="1" key="1">
    <citation type="submission" date="2022-10" db="EMBL/GenBank/DDBJ databases">
        <title>The complete genomes of actinobacterial strains from the NBC collection.</title>
        <authorList>
            <person name="Joergensen T.S."/>
            <person name="Alvarez Arevalo M."/>
            <person name="Sterndorff E.B."/>
            <person name="Faurdal D."/>
            <person name="Vuksanovic O."/>
            <person name="Mourched A.-S."/>
            <person name="Charusanti P."/>
            <person name="Shaw S."/>
            <person name="Blin K."/>
            <person name="Weber T."/>
        </authorList>
    </citation>
    <scope>NUCLEOTIDE SEQUENCE</scope>
    <source>
        <strain evidence="1">NBC_00093</strain>
    </source>
</reference>
<dbReference type="AlphaFoldDB" id="A0AAU2A256"/>
<dbReference type="InterPro" id="IPR008928">
    <property type="entry name" value="6-hairpin_glycosidase_sf"/>
</dbReference>
<dbReference type="EMBL" id="CP108222">
    <property type="protein sequence ID" value="WTT17670.1"/>
    <property type="molecule type" value="Genomic_DNA"/>
</dbReference>
<organism evidence="1">
    <name type="scientific">Streptomyces sp. NBC_00093</name>
    <dbReference type="NCBI Taxonomy" id="2975649"/>
    <lineage>
        <taxon>Bacteria</taxon>
        <taxon>Bacillati</taxon>
        <taxon>Actinomycetota</taxon>
        <taxon>Actinomycetes</taxon>
        <taxon>Kitasatosporales</taxon>
        <taxon>Streptomycetaceae</taxon>
        <taxon>Streptomyces</taxon>
    </lineage>
</organism>
<dbReference type="SUPFAM" id="SSF48208">
    <property type="entry name" value="Six-hairpin glycosidases"/>
    <property type="match status" value="1"/>
</dbReference>
<gene>
    <name evidence="1" type="ORF">OHA22_20070</name>
</gene>
<accession>A0AAU2A256</accession>
<sequence>MTEVAPDPQEAYDAALAVWQRFAQDETEDTAPLTSPGMTQRLECLSQWLLEPSPTVPGPPRGQVAYLLAWAHWARWLGASRAEETAGPKSGHAEEIDRALAASWWLRDLDLAPEPLRPLAGLFQELVAEDWADPERVQDYAGLMLDFARRTGSRNALYEAARRCRQALGLVEEADERWPVIASNLAAAVLALAQETGDHDDLDEAILLAGRALGRLDVPPDELAHFTVQLARLLLIRHDASGEQADLDEAIEMFSPLVPREPAPAQVDDTALHVLASLLRLRYELTSDPVDLPRAIELQEQLVARRGEQDDHYVLAQLLSRHFSHTASVEALDRSIHHYEQAWTIGETHGTPWPPALNGRAWMLNRRFEHTGDSHDRDAAILTARQAVSLMPDDDPALPSALGIFSAALHSRARATGSMPDLSEGMAVVDRALSLQGVAPTDRAIHLLNKAALVTLRYRSGWRAADNELAIALWREAVDLLPPGHPKKSAYSINLIAGLMDRVRHTNDDEALDEALNVGTVALEELPAEHPHRAGLCSNHAITLSLSALRSPDDEKLRNAVTLLDEALSLLPADHPTVALLLVNRGTARAALSGADVSAEAGQDWGAAARLESAPPSVRITAAVQWARNAVARGEDRTAVTAYTLAVGHLTNLADPGLERGDKELHLLEWRNLTAEATEAALAADDPDSALALLDSGRCVQWNARLQSADELARLAEVRPDLAASVQRLTALFAAQDTTDGLLPTVDLPEPDDTSLHTP</sequence>
<evidence type="ECO:0000313" key="1">
    <source>
        <dbReference type="EMBL" id="WTT17670.1"/>
    </source>
</evidence>
<name>A0AAU2A256_9ACTN</name>
<protein>
    <recommendedName>
        <fullName evidence="2">Tetratricopeptide repeat protein</fullName>
    </recommendedName>
</protein>
<proteinExistence type="predicted"/>
<dbReference type="Gene3D" id="1.25.40.10">
    <property type="entry name" value="Tetratricopeptide repeat domain"/>
    <property type="match status" value="1"/>
</dbReference>
<evidence type="ECO:0008006" key="2">
    <source>
        <dbReference type="Google" id="ProtNLM"/>
    </source>
</evidence>
<dbReference type="InterPro" id="IPR011990">
    <property type="entry name" value="TPR-like_helical_dom_sf"/>
</dbReference>
<dbReference type="GO" id="GO:0005975">
    <property type="term" value="P:carbohydrate metabolic process"/>
    <property type="evidence" value="ECO:0007669"/>
    <property type="project" value="InterPro"/>
</dbReference>